<dbReference type="InterPro" id="IPR001896">
    <property type="entry name" value="Plant_vir_prot"/>
</dbReference>
<keyword evidence="5" id="KW-0813">Transport</keyword>
<comment type="function">
    <text evidence="1">Plays a role in viral cell-to-cell propagation, by facilitating genome transport to neighboring plant cells through plasmosdesmata,.</text>
</comment>
<accession>B9UZ25</accession>
<dbReference type="OrthoDB" id="20634at10239"/>
<evidence type="ECO:0000256" key="7">
    <source>
        <dbReference type="ARBA" id="ARBA00022870"/>
    </source>
</evidence>
<evidence type="ECO:0000256" key="5">
    <source>
        <dbReference type="ARBA" id="ARBA00022448"/>
    </source>
</evidence>
<dbReference type="Proteomes" id="UP000204481">
    <property type="component" value="Segment"/>
</dbReference>
<evidence type="ECO:0000256" key="10">
    <source>
        <dbReference type="ARBA" id="ARBA00023136"/>
    </source>
</evidence>
<evidence type="ECO:0000256" key="3">
    <source>
        <dbReference type="ARBA" id="ARBA00010321"/>
    </source>
</evidence>
<keyword evidence="8 13" id="KW-1133">Transmembrane helix</keyword>
<keyword evidence="11" id="KW-1038">Host endoplasmic reticulum</keyword>
<evidence type="ECO:0000256" key="1">
    <source>
        <dbReference type="ARBA" id="ARBA00002252"/>
    </source>
</evidence>
<protein>
    <recommendedName>
        <fullName evidence="4">Movement protein TGB2</fullName>
    </recommendedName>
    <alternativeName>
        <fullName evidence="12">Triple gene block 2 protein</fullName>
    </alternativeName>
</protein>
<feature type="transmembrane region" description="Helical" evidence="13">
    <location>
        <begin position="12"/>
        <end position="30"/>
    </location>
</feature>
<feature type="transmembrane region" description="Helical" evidence="13">
    <location>
        <begin position="71"/>
        <end position="93"/>
    </location>
</feature>
<reference evidence="15" key="2">
    <citation type="submission" date="2011-04" db="EMBL/GenBank/DDBJ databases">
        <title>First report of hellebore "black death" disease associated with Helleborus net necrosis virus in Japan.</title>
        <authorList>
            <person name="Shiraishi T."/>
            <person name="Hoshi H."/>
            <person name="Eimori K."/>
            <person name="Kawanishi T."/>
            <person name="Komatsu K."/>
            <person name="Hashimoto M."/>
            <person name="Maejima K."/>
            <person name="Yamaji Y."/>
            <person name="Namba S."/>
        </authorList>
    </citation>
    <scope>NUCLEOTIDE SEQUENCE</scope>
    <source>
        <strain evidence="15">J</strain>
    </source>
</reference>
<evidence type="ECO:0000256" key="11">
    <source>
        <dbReference type="ARBA" id="ARBA00023184"/>
    </source>
</evidence>
<dbReference type="RefSeq" id="YP_002574616.1">
    <property type="nucleotide sequence ID" value="NC_012038.1"/>
</dbReference>
<keyword evidence="16" id="KW-1185">Reference proteome</keyword>
<dbReference type="Pfam" id="PF01307">
    <property type="entry name" value="Plant_vir_prot"/>
    <property type="match status" value="1"/>
</dbReference>
<dbReference type="GO" id="GO:0044167">
    <property type="term" value="C:host cell endoplasmic reticulum membrane"/>
    <property type="evidence" value="ECO:0007669"/>
    <property type="project" value="UniProtKB-SubCell"/>
</dbReference>
<dbReference type="KEGG" id="vg:7412077"/>
<evidence type="ECO:0000256" key="2">
    <source>
        <dbReference type="ARBA" id="ARBA00004625"/>
    </source>
</evidence>
<comment type="similarity">
    <text evidence="3">Belongs to the Tymovirales TGBp2 protein family.</text>
</comment>
<evidence type="ECO:0000256" key="13">
    <source>
        <dbReference type="SAM" id="Phobius"/>
    </source>
</evidence>
<evidence type="ECO:0000256" key="4">
    <source>
        <dbReference type="ARBA" id="ARBA00013304"/>
    </source>
</evidence>
<comment type="subcellular location">
    <subcellularLocation>
        <location evidence="2">Host endoplasmic reticulum membrane</location>
    </subcellularLocation>
</comment>
<sequence length="108" mass="11542">MPLSPPPDHSRSFLALAVGLTCAICLFALTRSTLPHVGDNLHSLPHGGCYRDGTKQIYYGKPASRVPSSNLFGGFGFTTAVLIAVILAGLTIYKGRRTVVCHSCRCSH</sequence>
<keyword evidence="7" id="KW-1043">Host membrane</keyword>
<dbReference type="GO" id="GO:0046740">
    <property type="term" value="P:transport of virus in host, cell to cell"/>
    <property type="evidence" value="ECO:0007669"/>
    <property type="project" value="UniProtKB-KW"/>
</dbReference>
<evidence type="ECO:0000256" key="12">
    <source>
        <dbReference type="ARBA" id="ARBA00032240"/>
    </source>
</evidence>
<evidence type="ECO:0000313" key="15">
    <source>
        <dbReference type="EMBL" id="BAL03073.1"/>
    </source>
</evidence>
<evidence type="ECO:0000313" key="14">
    <source>
        <dbReference type="EMBL" id="ACM45981.1"/>
    </source>
</evidence>
<dbReference type="EMBL" id="AB623047">
    <property type="protein sequence ID" value="BAL03073.1"/>
    <property type="molecule type" value="Genomic_RNA"/>
</dbReference>
<evidence type="ECO:0000256" key="9">
    <source>
        <dbReference type="ARBA" id="ARBA00023031"/>
    </source>
</evidence>
<proteinExistence type="inferred from homology"/>
<evidence type="ECO:0000313" key="16">
    <source>
        <dbReference type="Proteomes" id="UP000204481"/>
    </source>
</evidence>
<keyword evidence="10 13" id="KW-0472">Membrane</keyword>
<evidence type="ECO:0000256" key="6">
    <source>
        <dbReference type="ARBA" id="ARBA00022692"/>
    </source>
</evidence>
<gene>
    <name evidence="15" type="primary">TGBp2</name>
</gene>
<keyword evidence="9" id="KW-0916">Viral movement protein</keyword>
<dbReference type="EMBL" id="FJ196835">
    <property type="protein sequence ID" value="ACM45981.1"/>
    <property type="molecule type" value="Genomic_RNA"/>
</dbReference>
<name>B9UZ25_9VIRU</name>
<keyword evidence="6 13" id="KW-0812">Transmembrane</keyword>
<organism evidence="14 16">
    <name type="scientific">Helleborus net necrosis virus</name>
    <dbReference type="NCBI Taxonomy" id="592206"/>
    <lineage>
        <taxon>Viruses</taxon>
        <taxon>Riboviria</taxon>
        <taxon>Orthornavirae</taxon>
        <taxon>Kitrinoviricota</taxon>
        <taxon>Alsuviricetes</taxon>
        <taxon>Tymovirales</taxon>
        <taxon>Betaflexiviridae</taxon>
        <taxon>Quinvirinae</taxon>
        <taxon>Carlavirus</taxon>
        <taxon>Carlavirus necroretis</taxon>
    </lineage>
</organism>
<evidence type="ECO:0000256" key="8">
    <source>
        <dbReference type="ARBA" id="ARBA00022989"/>
    </source>
</evidence>
<reference evidence="14 16" key="1">
    <citation type="journal article" date="2009" name="Plant Dis.">
        <title>Helleborus net necrosis virus: A New Carlavirus Associated with 'Black Death' of Helleborus spp.</title>
        <authorList>
            <person name="Eastwell K.C."/>
            <person name="duToit L.J."/>
            <person name="Druffel K.L."/>
        </authorList>
    </citation>
    <scope>NUCLEOTIDE SEQUENCE [LARGE SCALE GENOMIC DNA]</scope>
    <source>
        <strain evidence="14 16">G5</strain>
    </source>
</reference>